<dbReference type="InterPro" id="IPR045867">
    <property type="entry name" value="DNA-dir_RpoC_beta_prime"/>
</dbReference>
<dbReference type="GO" id="GO:0000428">
    <property type="term" value="C:DNA-directed RNA polymerase complex"/>
    <property type="evidence" value="ECO:0007669"/>
    <property type="project" value="UniProtKB-KW"/>
</dbReference>
<keyword evidence="4" id="KW-0548">Nucleotidyltransferase</keyword>
<comment type="catalytic activity">
    <reaction evidence="8">
        <text>RNA(n) + a ribonucleoside 5'-triphosphate = RNA(n+1) + diphosphate</text>
        <dbReference type="Rhea" id="RHEA:21248"/>
        <dbReference type="Rhea" id="RHEA-COMP:14527"/>
        <dbReference type="Rhea" id="RHEA-COMP:17342"/>
        <dbReference type="ChEBI" id="CHEBI:33019"/>
        <dbReference type="ChEBI" id="CHEBI:61557"/>
        <dbReference type="ChEBI" id="CHEBI:140395"/>
        <dbReference type="EC" id="2.7.7.6"/>
    </reaction>
</comment>
<accession>A0AAD3Y7P7</accession>
<organism evidence="10 11">
    <name type="scientific">Nepenthes gracilis</name>
    <name type="common">Slender pitcher plant</name>
    <dbReference type="NCBI Taxonomy" id="150966"/>
    <lineage>
        <taxon>Eukaryota</taxon>
        <taxon>Viridiplantae</taxon>
        <taxon>Streptophyta</taxon>
        <taxon>Embryophyta</taxon>
        <taxon>Tracheophyta</taxon>
        <taxon>Spermatophyta</taxon>
        <taxon>Magnoliopsida</taxon>
        <taxon>eudicotyledons</taxon>
        <taxon>Gunneridae</taxon>
        <taxon>Pentapetalae</taxon>
        <taxon>Caryophyllales</taxon>
        <taxon>Nepenthaceae</taxon>
        <taxon>Nepenthes</taxon>
    </lineage>
</organism>
<gene>
    <name evidence="10" type="ORF">Nepgr_031649</name>
</gene>
<keyword evidence="2" id="KW-0240">DNA-directed RNA polymerase</keyword>
<keyword evidence="5" id="KW-0479">Metal-binding</keyword>
<evidence type="ECO:0000256" key="2">
    <source>
        <dbReference type="ARBA" id="ARBA00022478"/>
    </source>
</evidence>
<dbReference type="SUPFAM" id="SSF64484">
    <property type="entry name" value="beta and beta-prime subunits of DNA dependent RNA-polymerase"/>
    <property type="match status" value="1"/>
</dbReference>
<dbReference type="GO" id="GO:0003677">
    <property type="term" value="F:DNA binding"/>
    <property type="evidence" value="ECO:0007669"/>
    <property type="project" value="InterPro"/>
</dbReference>
<dbReference type="Gene3D" id="3.30.1490.180">
    <property type="entry name" value="RNA polymerase ii"/>
    <property type="match status" value="1"/>
</dbReference>
<evidence type="ECO:0000313" key="11">
    <source>
        <dbReference type="Proteomes" id="UP001279734"/>
    </source>
</evidence>
<dbReference type="EC" id="2.7.7.6" evidence="1"/>
<evidence type="ECO:0000256" key="6">
    <source>
        <dbReference type="ARBA" id="ARBA00022833"/>
    </source>
</evidence>
<reference evidence="10" key="1">
    <citation type="submission" date="2023-05" db="EMBL/GenBank/DDBJ databases">
        <title>Nepenthes gracilis genome sequencing.</title>
        <authorList>
            <person name="Fukushima K."/>
        </authorList>
    </citation>
    <scope>NUCLEOTIDE SEQUENCE</scope>
    <source>
        <strain evidence="10">SING2019-196</strain>
    </source>
</reference>
<dbReference type="InterPro" id="IPR006592">
    <property type="entry name" value="RNA_pol_N"/>
</dbReference>
<evidence type="ECO:0000259" key="9">
    <source>
        <dbReference type="SMART" id="SM00663"/>
    </source>
</evidence>
<evidence type="ECO:0000256" key="3">
    <source>
        <dbReference type="ARBA" id="ARBA00022679"/>
    </source>
</evidence>
<evidence type="ECO:0000256" key="7">
    <source>
        <dbReference type="ARBA" id="ARBA00023163"/>
    </source>
</evidence>
<dbReference type="Pfam" id="PF00623">
    <property type="entry name" value="RNA_pol_Rpb1_2"/>
    <property type="match status" value="1"/>
</dbReference>
<keyword evidence="11" id="KW-1185">Reference proteome</keyword>
<dbReference type="Pfam" id="PF05000">
    <property type="entry name" value="RNA_pol_Rpb1_4"/>
    <property type="match status" value="1"/>
</dbReference>
<dbReference type="Gene3D" id="3.10.450.40">
    <property type="match status" value="1"/>
</dbReference>
<dbReference type="EMBL" id="BSYO01000037">
    <property type="protein sequence ID" value="GMH29806.1"/>
    <property type="molecule type" value="Genomic_DNA"/>
</dbReference>
<dbReference type="Pfam" id="PF11523">
    <property type="entry name" value="DUF3223"/>
    <property type="match status" value="1"/>
</dbReference>
<dbReference type="InterPro" id="IPR040403">
    <property type="entry name" value="NRPD1_N"/>
</dbReference>
<sequence length="1489" mass="167058">MLSITHFGCSMEIFQLSHILFNAYVVGFGQNFLLEHQGNCTSMDNDIVNKVPAGLLTGISFSVLTEADAEKISVLSIETVSEVTDPRLGFPNPTSQCTSCGAKDTKHCEGHFGVIKFPFTILHPYYISEVAQIFNKICPGCKSIWHDLRHKGAGKLPKLGQLKGCKYCIRQSRYPPMRFKISSNDLFRRTAIVVESLGHILPDDYWDFIPKDRQQEESINRTNRRVLSHAQIRYLLKDVDPNFIKEFVSRTNSLFLSCFPVTPNCHRVTEFVHRMSNGQKLGFDDRTRAFRKLVDFRGTANELGSRVLDCMKLSKLRLEKSTSNEYALMSNTDLSLNTSSSKWMKEVVLTKRSDHIFRTVAIGDPNIKLSEIGIPCYIAEQLQVSDCLNSWNWDQLTASCNLRLLEKGEVYVRRKGDLVRVRSMDKFQEGDIIHRPLSDGDVVLINRPPSIHQHSHLALYVKVLPINSVVSINPLCCAPLRGDFDGDCLHGYISQSLDCRVELRELVALDRQLINGQSGRNLLSLAHDSLTAAHLVMSEGELLGPLQMQQLEMLCPWKSGPPAIVKSLSVKSCLWTGRQLFSMLLPPDFEYDSPPSGVLVISGQLITSPPGSLWMRSDADGSFFDNLTKHCHGEVLTCLHAAQQVLCEWLSMRGLSVSLLDLYISSDADSRKNMIDEVFCGLQEAKRLCNVKQLMVESSANYFTENSENQNAMCLEAERLCYEKQKSAALSRISVSAFKQVFRDTQNLMSQYADDDNSLLAIVKSGSKGNLLKIVQQCMCIGLQHSLVPMSFRFPHELSCAAWNNLKTDSSSLKDQDNVEYNRSYIPYAVVESSFLMGLNPLECFVHSVTNRDSSFSENADVPGTLNRRLMFFMRDLYIAYDGTVRNTYGHQLVQFSYEIRKEKSSPVNCTEASFDKGMHVHGATGGQPVGSLAACAISEAAYSALDQPVSILEASPLLNLKKVLESGLRKSNASKTVSLFLSNKLVRIRYGFEYAALEVKNHLERLLFSDIVSEVLIDYSPETSIQLHLSPWICHFHVCKETVKRRGLKTQTIIDALRKKCSSTSALHGLQICSKSCSLADADKQNKQMLCFSATAFENNGMDIIRDVVISYLLRSVIKGSLEIEKVDILWNDLPNESRSHRGSHGELYLRISASSKCRRTKLWNVIMDNCLPIMDLIDWTRSHPDDLHDMFSAYGIDAAWRYFLGNLRSAVLDVGRTVLPEHLILVADCLSMTGEFVGLSPKGMTRQKAQMSVSAPFLQACFSNPGASFIKAAKNGASDQLQGTLDALAWGKIPSLGTGTKFEFIYSGKGHELEKPVDVYSLLRSGTSSFEHNIKIKIPNGRKLLSEKCDPSECRFELPATKGFKNLGITKSLLQSKISFEDIQKLSQTVKCILNKYAINERLSEKDELKLWMALFFHPQRDEKIGTGAMAIKVGHHPKYQDTRCFILERTDGTVEDFSYHKCVLGALELIAPCRAKSYQSRCLKEV</sequence>
<evidence type="ECO:0000256" key="5">
    <source>
        <dbReference type="ARBA" id="ARBA00022723"/>
    </source>
</evidence>
<evidence type="ECO:0000256" key="1">
    <source>
        <dbReference type="ARBA" id="ARBA00012418"/>
    </source>
</evidence>
<dbReference type="InterPro" id="IPR038120">
    <property type="entry name" value="Rpb1_funnel_sf"/>
</dbReference>
<evidence type="ECO:0000256" key="4">
    <source>
        <dbReference type="ARBA" id="ARBA00022695"/>
    </source>
</evidence>
<dbReference type="PANTHER" id="PTHR19376:SF36">
    <property type="entry name" value="DNA-DIRECTED RNA POLYMERASE IV SUBUNIT 1"/>
    <property type="match status" value="1"/>
</dbReference>
<keyword evidence="7" id="KW-0804">Transcription</keyword>
<dbReference type="CDD" id="cd10506">
    <property type="entry name" value="RNAP_IV_RPD1_N"/>
    <property type="match status" value="1"/>
</dbReference>
<name>A0AAD3Y7P7_NEPGR</name>
<dbReference type="InterPro" id="IPR007083">
    <property type="entry name" value="RNA_pol_Rpb1_4"/>
</dbReference>
<dbReference type="Gene3D" id="2.40.40.20">
    <property type="match status" value="1"/>
</dbReference>
<keyword evidence="6" id="KW-0862">Zinc</keyword>
<proteinExistence type="predicted"/>
<dbReference type="InterPro" id="IPR042102">
    <property type="entry name" value="RNA_pol_Rpb1_3_sf"/>
</dbReference>
<feature type="domain" description="RNA polymerase N-terminal" evidence="9">
    <location>
        <begin position="252"/>
        <end position="537"/>
    </location>
</feature>
<dbReference type="Gene3D" id="4.10.860.120">
    <property type="entry name" value="RNA polymerase II, clamp domain"/>
    <property type="match status" value="1"/>
</dbReference>
<dbReference type="SMART" id="SM00663">
    <property type="entry name" value="RPOLA_N"/>
    <property type="match status" value="1"/>
</dbReference>
<evidence type="ECO:0000313" key="10">
    <source>
        <dbReference type="EMBL" id="GMH29806.1"/>
    </source>
</evidence>
<dbReference type="GO" id="GO:0006351">
    <property type="term" value="P:DNA-templated transcription"/>
    <property type="evidence" value="ECO:0007669"/>
    <property type="project" value="InterPro"/>
</dbReference>
<dbReference type="PANTHER" id="PTHR19376">
    <property type="entry name" value="DNA-DIRECTED RNA POLYMERASE"/>
    <property type="match status" value="1"/>
</dbReference>
<dbReference type="Proteomes" id="UP001279734">
    <property type="component" value="Unassembled WGS sequence"/>
</dbReference>
<keyword evidence="3" id="KW-0808">Transferase</keyword>
<dbReference type="InterPro" id="IPR044893">
    <property type="entry name" value="RNA_pol_Rpb1_clamp_domain"/>
</dbReference>
<dbReference type="InterPro" id="IPR007066">
    <property type="entry name" value="RNA_pol_Rpb1_3"/>
</dbReference>
<dbReference type="Gene3D" id="1.10.274.100">
    <property type="entry name" value="RNA polymerase Rpb1, domain 3"/>
    <property type="match status" value="1"/>
</dbReference>
<dbReference type="Pfam" id="PF04983">
    <property type="entry name" value="RNA_pol_Rpb1_3"/>
    <property type="match status" value="1"/>
</dbReference>
<evidence type="ECO:0000256" key="8">
    <source>
        <dbReference type="ARBA" id="ARBA00048552"/>
    </source>
</evidence>
<dbReference type="InterPro" id="IPR000722">
    <property type="entry name" value="RNA_pol_asu"/>
</dbReference>
<protein>
    <recommendedName>
        <fullName evidence="1">DNA-directed RNA polymerase</fullName>
        <ecNumber evidence="1">2.7.7.6</ecNumber>
    </recommendedName>
</protein>
<dbReference type="Gene3D" id="1.10.132.30">
    <property type="match status" value="1"/>
</dbReference>
<comment type="caution">
    <text evidence="10">The sequence shown here is derived from an EMBL/GenBank/DDBJ whole genome shotgun (WGS) entry which is preliminary data.</text>
</comment>
<dbReference type="GO" id="GO:0046872">
    <property type="term" value="F:metal ion binding"/>
    <property type="evidence" value="ECO:0007669"/>
    <property type="project" value="UniProtKB-KW"/>
</dbReference>
<dbReference type="GO" id="GO:0003899">
    <property type="term" value="F:DNA-directed RNA polymerase activity"/>
    <property type="evidence" value="ECO:0007669"/>
    <property type="project" value="UniProtKB-EC"/>
</dbReference>